<dbReference type="EMBL" id="JADEXS010000348">
    <property type="protein sequence ID" value="MBE9025008.1"/>
    <property type="molecule type" value="Genomic_DNA"/>
</dbReference>
<dbReference type="PANTHER" id="PTHR37828">
    <property type="entry name" value="GSR2449 PROTEIN"/>
    <property type="match status" value="1"/>
</dbReference>
<comment type="caution">
    <text evidence="3">The sequence shown here is derived from an EMBL/GenBank/DDBJ whole genome shotgun (WGS) entry which is preliminary data.</text>
</comment>
<dbReference type="PANTHER" id="PTHR37828:SF1">
    <property type="entry name" value="YCII-RELATED DOMAIN-CONTAINING PROTEIN"/>
    <property type="match status" value="1"/>
</dbReference>
<comment type="similarity">
    <text evidence="1">Belongs to the YciI family.</text>
</comment>
<dbReference type="InterPro" id="IPR011008">
    <property type="entry name" value="Dimeric_a/b-barrel"/>
</dbReference>
<feature type="domain" description="YCII-related" evidence="2">
    <location>
        <begin position="18"/>
        <end position="84"/>
    </location>
</feature>
<reference evidence="3" key="1">
    <citation type="submission" date="2020-10" db="EMBL/GenBank/DDBJ databases">
        <authorList>
            <person name="Castelo-Branco R."/>
            <person name="Eusebio N."/>
            <person name="Adriana R."/>
            <person name="Vieira A."/>
            <person name="Brugerolle De Fraissinette N."/>
            <person name="Rezende De Castro R."/>
            <person name="Schneider M.P."/>
            <person name="Vasconcelos V."/>
            <person name="Leao P.N."/>
        </authorList>
    </citation>
    <scope>NUCLEOTIDE SEQUENCE</scope>
    <source>
        <strain evidence="3">LEGE 12446</strain>
    </source>
</reference>
<evidence type="ECO:0000259" key="2">
    <source>
        <dbReference type="Pfam" id="PF03795"/>
    </source>
</evidence>
<dbReference type="SUPFAM" id="SSF54909">
    <property type="entry name" value="Dimeric alpha+beta barrel"/>
    <property type="match status" value="1"/>
</dbReference>
<evidence type="ECO:0000313" key="3">
    <source>
        <dbReference type="EMBL" id="MBE9025008.1"/>
    </source>
</evidence>
<accession>A0A8J7D2B6</accession>
<evidence type="ECO:0000313" key="4">
    <source>
        <dbReference type="Proteomes" id="UP000622533"/>
    </source>
</evidence>
<organism evidence="3 4">
    <name type="scientific">Desmonostoc muscorum LEGE 12446</name>
    <dbReference type="NCBI Taxonomy" id="1828758"/>
    <lineage>
        <taxon>Bacteria</taxon>
        <taxon>Bacillati</taxon>
        <taxon>Cyanobacteriota</taxon>
        <taxon>Cyanophyceae</taxon>
        <taxon>Nostocales</taxon>
        <taxon>Nostocaceae</taxon>
        <taxon>Desmonostoc</taxon>
    </lineage>
</organism>
<proteinExistence type="inferred from homology"/>
<gene>
    <name evidence="3" type="ORF">IQ276_22090</name>
</gene>
<dbReference type="AlphaFoldDB" id="A0A8J7D2B6"/>
<name>A0A8J7D2B6_DESMC</name>
<dbReference type="InterPro" id="IPR005545">
    <property type="entry name" value="YCII"/>
</dbReference>
<keyword evidence="4" id="KW-1185">Reference proteome</keyword>
<dbReference type="Gene3D" id="3.30.70.1060">
    <property type="entry name" value="Dimeric alpha+beta barrel"/>
    <property type="match status" value="1"/>
</dbReference>
<protein>
    <recommendedName>
        <fullName evidence="2">YCII-related domain-containing protein</fullName>
    </recommendedName>
</protein>
<dbReference type="RefSeq" id="WP_190883726.1">
    <property type="nucleotide sequence ID" value="NZ_JADEXS020000001.1"/>
</dbReference>
<sequence length="88" mass="9887">MPTFVKIEQGKVDKSTFDQYIPAHKAYVQDLIAKGHKARTGYWAEAPGGMLLFEAASRAEAEAIVASDPLVQHGCVDYQLYEWRIVME</sequence>
<evidence type="ECO:0000256" key="1">
    <source>
        <dbReference type="ARBA" id="ARBA00007689"/>
    </source>
</evidence>
<dbReference type="Pfam" id="PF03795">
    <property type="entry name" value="YCII"/>
    <property type="match status" value="1"/>
</dbReference>
<dbReference type="Proteomes" id="UP000622533">
    <property type="component" value="Unassembled WGS sequence"/>
</dbReference>